<protein>
    <submittedName>
        <fullName evidence="2">Uncharacterized protein</fullName>
    </submittedName>
</protein>
<evidence type="ECO:0000256" key="1">
    <source>
        <dbReference type="SAM" id="MobiDB-lite"/>
    </source>
</evidence>
<reference evidence="3" key="2">
    <citation type="journal article" date="2017" name="Plant Physiol. Biochem.">
        <title>Differential oxidative and antioxidative response of duckweed Lemna minor toward plant growth promoting/inhibiting bacteria.</title>
        <authorList>
            <person name="Ishizawa H."/>
            <person name="Kuroda M."/>
            <person name="Morikawa M."/>
            <person name="Ike M."/>
        </authorList>
    </citation>
    <scope>NUCLEOTIDE SEQUENCE [LARGE SCALE GENOMIC DNA]</scope>
    <source>
        <strain evidence="3">M6</strain>
    </source>
</reference>
<proteinExistence type="predicted"/>
<feature type="region of interest" description="Disordered" evidence="1">
    <location>
        <begin position="1"/>
        <end position="53"/>
    </location>
</feature>
<name>A0A3G9G2G3_9CAUL</name>
<evidence type="ECO:0000313" key="3">
    <source>
        <dbReference type="Proteomes" id="UP000278756"/>
    </source>
</evidence>
<organism evidence="2 3">
    <name type="scientific">Asticcacaulis excentricus</name>
    <dbReference type="NCBI Taxonomy" id="78587"/>
    <lineage>
        <taxon>Bacteria</taxon>
        <taxon>Pseudomonadati</taxon>
        <taxon>Pseudomonadota</taxon>
        <taxon>Alphaproteobacteria</taxon>
        <taxon>Caulobacterales</taxon>
        <taxon>Caulobacteraceae</taxon>
        <taxon>Asticcacaulis</taxon>
    </lineage>
</organism>
<evidence type="ECO:0000313" key="2">
    <source>
        <dbReference type="EMBL" id="BBF80836.1"/>
    </source>
</evidence>
<sequence length="91" mass="9979">MATASPGAAVADAEDDALDEAEDDEASDEDEDEDEDEDDEDEDEDEDEEDAVCGSVVWAQTLVPIRVRLRQSAMTVFALMFFIKVTPICGF</sequence>
<feature type="compositionally biased region" description="Acidic residues" evidence="1">
    <location>
        <begin position="12"/>
        <end position="51"/>
    </location>
</feature>
<reference evidence="3" key="1">
    <citation type="journal article" date="2017" name="Biotechnol. Biofuels">
        <title>Evaluation of environmental bacterial communities as a factor affecting the growth of duckweed Lemna minor.</title>
        <authorList>
            <person name="Ishizawa H."/>
            <person name="Kuroda M."/>
            <person name="Morikawa M."/>
            <person name="Ike M."/>
        </authorList>
    </citation>
    <scope>NUCLEOTIDE SEQUENCE [LARGE SCALE GENOMIC DNA]</scope>
    <source>
        <strain evidence="3">M6</strain>
    </source>
</reference>
<accession>A0A3G9G2G3</accession>
<dbReference type="EMBL" id="AP018827">
    <property type="protein sequence ID" value="BBF80836.1"/>
    <property type="molecule type" value="Genomic_DNA"/>
</dbReference>
<dbReference type="AlphaFoldDB" id="A0A3G9G2G3"/>
<gene>
    <name evidence="2" type="ORF">EM6_1422</name>
</gene>
<dbReference type="Proteomes" id="UP000278756">
    <property type="component" value="Chromosome 1"/>
</dbReference>